<evidence type="ECO:0008006" key="4">
    <source>
        <dbReference type="Google" id="ProtNLM"/>
    </source>
</evidence>
<organism evidence="2 3">
    <name type="scientific">Nonomuraea soli</name>
    <dbReference type="NCBI Taxonomy" id="1032476"/>
    <lineage>
        <taxon>Bacteria</taxon>
        <taxon>Bacillati</taxon>
        <taxon>Actinomycetota</taxon>
        <taxon>Actinomycetes</taxon>
        <taxon>Streptosporangiales</taxon>
        <taxon>Streptosporangiaceae</taxon>
        <taxon>Nonomuraea</taxon>
    </lineage>
</organism>
<keyword evidence="1" id="KW-0472">Membrane</keyword>
<reference evidence="2 3" key="1">
    <citation type="submission" date="2020-07" db="EMBL/GenBank/DDBJ databases">
        <title>Genomic Encyclopedia of Type Strains, Phase IV (KMG-IV): sequencing the most valuable type-strain genomes for metagenomic binning, comparative biology and taxonomic classification.</title>
        <authorList>
            <person name="Goeker M."/>
        </authorList>
    </citation>
    <scope>NUCLEOTIDE SEQUENCE [LARGE SCALE GENOMIC DNA]</scope>
    <source>
        <strain evidence="2 3">DSM 45533</strain>
    </source>
</reference>
<accession>A0A7W0CMT5</accession>
<keyword evidence="1" id="KW-1133">Transmembrane helix</keyword>
<sequence>MSDVIPVAAVGLLAASLLLRMTTELRRHRSWEDLPLLRQSMAEVDVEGTEVEVVNKPVKAAFVWLPLLMLLVVTVLIVFQDARTATWGRLPFDVLVLLGLGYGTARKVSPGPVLVMNSAGVVFPRHGVSLTWGQVKEVRLVEVARHQRALNGDESVVAFLPRDTQAVTRRMRGLTRLAAVTARNAYGSPLAILVAPLDLGAEEIAVVAEKYAGRTNLVTDAR</sequence>
<comment type="caution">
    <text evidence="2">The sequence shown here is derived from an EMBL/GenBank/DDBJ whole genome shotgun (WGS) entry which is preliminary data.</text>
</comment>
<evidence type="ECO:0000313" key="3">
    <source>
        <dbReference type="Proteomes" id="UP000530928"/>
    </source>
</evidence>
<evidence type="ECO:0000256" key="1">
    <source>
        <dbReference type="SAM" id="Phobius"/>
    </source>
</evidence>
<dbReference type="AlphaFoldDB" id="A0A7W0CMT5"/>
<gene>
    <name evidence="2" type="ORF">HNR30_005449</name>
</gene>
<feature type="transmembrane region" description="Helical" evidence="1">
    <location>
        <begin position="61"/>
        <end position="79"/>
    </location>
</feature>
<dbReference type="EMBL" id="JACDUR010000005">
    <property type="protein sequence ID" value="MBA2894088.1"/>
    <property type="molecule type" value="Genomic_DNA"/>
</dbReference>
<protein>
    <recommendedName>
        <fullName evidence="4">PH domain-containing protein</fullName>
    </recommendedName>
</protein>
<dbReference type="RefSeq" id="WP_181612819.1">
    <property type="nucleotide sequence ID" value="NZ_BAABAM010000005.1"/>
</dbReference>
<keyword evidence="3" id="KW-1185">Reference proteome</keyword>
<proteinExistence type="predicted"/>
<keyword evidence="1" id="KW-0812">Transmembrane</keyword>
<evidence type="ECO:0000313" key="2">
    <source>
        <dbReference type="EMBL" id="MBA2894088.1"/>
    </source>
</evidence>
<dbReference type="Proteomes" id="UP000530928">
    <property type="component" value="Unassembled WGS sequence"/>
</dbReference>
<name>A0A7W0CMT5_9ACTN</name>